<name>A0A2C6KJI8_9APIC</name>
<feature type="region of interest" description="Disordered" evidence="1">
    <location>
        <begin position="1"/>
        <end position="119"/>
    </location>
</feature>
<dbReference type="GO" id="GO:0016874">
    <property type="term" value="F:ligase activity"/>
    <property type="evidence" value="ECO:0007669"/>
    <property type="project" value="UniProtKB-KW"/>
</dbReference>
<dbReference type="VEuPathDB" id="ToxoDB:CSUI_005492"/>
<organism evidence="2 3">
    <name type="scientific">Cystoisospora suis</name>
    <dbReference type="NCBI Taxonomy" id="483139"/>
    <lineage>
        <taxon>Eukaryota</taxon>
        <taxon>Sar</taxon>
        <taxon>Alveolata</taxon>
        <taxon>Apicomplexa</taxon>
        <taxon>Conoidasida</taxon>
        <taxon>Coccidia</taxon>
        <taxon>Eucoccidiorida</taxon>
        <taxon>Eimeriorina</taxon>
        <taxon>Sarcocystidae</taxon>
        <taxon>Cystoisospora</taxon>
    </lineage>
</organism>
<gene>
    <name evidence="2" type="ORF">CSUI_005492</name>
</gene>
<dbReference type="EMBL" id="MIGC01002661">
    <property type="protein sequence ID" value="PHJ20670.1"/>
    <property type="molecule type" value="Genomic_DNA"/>
</dbReference>
<keyword evidence="2" id="KW-0436">Ligase</keyword>
<dbReference type="GO" id="GO:1990592">
    <property type="term" value="P:protein K69-linked ufmylation"/>
    <property type="evidence" value="ECO:0007669"/>
    <property type="project" value="TreeGrafter"/>
</dbReference>
<sequence>MSRRGVYVQPAGRSEDEKSDNEVDEEEEKAGGGGITAKKNSRRSAGGGGGGKGRRGKGSGGGNSDKKKKSSSSSSRPTGVSTSKEREGRLTYEEVADMIAQDSHFTGGGEAEERRKGEDGVDDLKSLWTSLPLHVQEYLWKAIEDEVNSRYEKCIGEARTSLRDQNRQKIEKKTQDLQTAYEDICLSVKALEVLEIGEDTKHPLLVHFYKTRVGSFVDSLVYAAYTEATAEEVEVTPQNRRCLLEKVKKLGVSPVSDLSKASEMLSKRDAFLSLPDILHAAGEDVHLLFRKPDKRRIKHLLLTKKIEAQSTLNACNPTDPSAVLHAALSLLLTQYLSTFQAYFDFPRDTWAISAVVGLLLSHEKKSKKKTQKSEDQDESEDVTKQENGEIQKHQKEKKTDAKASSSSSSP</sequence>
<reference evidence="2 3" key="1">
    <citation type="journal article" date="2017" name="Int. J. Parasitol.">
        <title>The genome of the protozoan parasite Cystoisospora suis and a reverse vaccinology approach to identify vaccine candidates.</title>
        <authorList>
            <person name="Palmieri N."/>
            <person name="Shrestha A."/>
            <person name="Ruttkowski B."/>
            <person name="Beck T."/>
            <person name="Vogl C."/>
            <person name="Tomley F."/>
            <person name="Blake D.P."/>
            <person name="Joachim A."/>
        </authorList>
    </citation>
    <scope>NUCLEOTIDE SEQUENCE [LARGE SCALE GENOMIC DNA]</scope>
    <source>
        <strain evidence="2 3">Wien I</strain>
    </source>
</reference>
<evidence type="ECO:0000313" key="2">
    <source>
        <dbReference type="EMBL" id="PHJ20670.1"/>
    </source>
</evidence>
<dbReference type="GO" id="GO:0005789">
    <property type="term" value="C:endoplasmic reticulum membrane"/>
    <property type="evidence" value="ECO:0007669"/>
    <property type="project" value="TreeGrafter"/>
</dbReference>
<evidence type="ECO:0000256" key="1">
    <source>
        <dbReference type="SAM" id="MobiDB-lite"/>
    </source>
</evidence>
<comment type="caution">
    <text evidence="2">The sequence shown here is derived from an EMBL/GenBank/DDBJ whole genome shotgun (WGS) entry which is preliminary data.</text>
</comment>
<dbReference type="InterPro" id="IPR018611">
    <property type="entry name" value="Ufl1"/>
</dbReference>
<keyword evidence="3" id="KW-1185">Reference proteome</keyword>
<dbReference type="PANTHER" id="PTHR31057:SF0">
    <property type="entry name" value="E3 UFM1-PROTEIN LIGASE 1"/>
    <property type="match status" value="1"/>
</dbReference>
<evidence type="ECO:0000313" key="3">
    <source>
        <dbReference type="Proteomes" id="UP000221165"/>
    </source>
</evidence>
<feature type="compositionally biased region" description="Basic and acidic residues" evidence="1">
    <location>
        <begin position="381"/>
        <end position="401"/>
    </location>
</feature>
<proteinExistence type="predicted"/>
<dbReference type="PANTHER" id="PTHR31057">
    <property type="entry name" value="E3 UFM1-PROTEIN LIGASE 1"/>
    <property type="match status" value="1"/>
</dbReference>
<dbReference type="AlphaFoldDB" id="A0A2C6KJI8"/>
<dbReference type="GO" id="GO:0034976">
    <property type="term" value="P:response to endoplasmic reticulum stress"/>
    <property type="evidence" value="ECO:0007669"/>
    <property type="project" value="TreeGrafter"/>
</dbReference>
<feature type="compositionally biased region" description="Acidic residues" evidence="1">
    <location>
        <begin position="17"/>
        <end position="28"/>
    </location>
</feature>
<dbReference type="GO" id="GO:0032434">
    <property type="term" value="P:regulation of proteasomal ubiquitin-dependent protein catabolic process"/>
    <property type="evidence" value="ECO:0007669"/>
    <property type="project" value="TreeGrafter"/>
</dbReference>
<dbReference type="GeneID" id="94428879"/>
<feature type="compositionally biased region" description="Basic and acidic residues" evidence="1">
    <location>
        <begin position="83"/>
        <end position="92"/>
    </location>
</feature>
<accession>A0A2C6KJI8</accession>
<feature type="region of interest" description="Disordered" evidence="1">
    <location>
        <begin position="363"/>
        <end position="410"/>
    </location>
</feature>
<dbReference type="GO" id="GO:0061666">
    <property type="term" value="F:UFM1 ligase activity"/>
    <property type="evidence" value="ECO:0007669"/>
    <property type="project" value="InterPro"/>
</dbReference>
<dbReference type="Proteomes" id="UP000221165">
    <property type="component" value="Unassembled WGS sequence"/>
</dbReference>
<dbReference type="RefSeq" id="XP_067922356.1">
    <property type="nucleotide sequence ID" value="XM_068065668.1"/>
</dbReference>
<feature type="non-terminal residue" evidence="2">
    <location>
        <position position="410"/>
    </location>
</feature>
<protein>
    <submittedName>
        <fullName evidence="2">E3 ufm1-protein ligase 1</fullName>
    </submittedName>
</protein>